<organism evidence="1">
    <name type="scientific">uncultured Truepera sp</name>
    <dbReference type="NCBI Taxonomy" id="543023"/>
    <lineage>
        <taxon>Bacteria</taxon>
        <taxon>Thermotogati</taxon>
        <taxon>Deinococcota</taxon>
        <taxon>Deinococci</taxon>
        <taxon>Trueperales</taxon>
        <taxon>Trueperaceae</taxon>
        <taxon>Truepera</taxon>
        <taxon>environmental samples</taxon>
    </lineage>
</organism>
<evidence type="ECO:0000313" key="1">
    <source>
        <dbReference type="EMBL" id="CAA9572558.1"/>
    </source>
</evidence>
<dbReference type="EMBL" id="CADCWP010000139">
    <property type="protein sequence ID" value="CAA9572558.1"/>
    <property type="molecule type" value="Genomic_DNA"/>
</dbReference>
<reference evidence="1" key="1">
    <citation type="submission" date="2020-02" db="EMBL/GenBank/DDBJ databases">
        <authorList>
            <person name="Meier V. D."/>
        </authorList>
    </citation>
    <scope>NUCLEOTIDE SEQUENCE</scope>
    <source>
        <strain evidence="1">AVDCRST_MAG86</strain>
    </source>
</reference>
<dbReference type="AlphaFoldDB" id="A0A6J4VBJ6"/>
<accession>A0A6J4VBJ6</accession>
<dbReference type="InterPro" id="IPR011047">
    <property type="entry name" value="Quinoprotein_ADH-like_sf"/>
</dbReference>
<dbReference type="SUPFAM" id="SSF50998">
    <property type="entry name" value="Quinoprotein alcohol dehydrogenase-like"/>
    <property type="match status" value="1"/>
</dbReference>
<name>A0A6J4VBJ6_9DEIN</name>
<gene>
    <name evidence="1" type="ORF">AVDCRST_MAG86-1816</name>
</gene>
<proteinExistence type="predicted"/>
<dbReference type="Gene3D" id="2.130.10.10">
    <property type="entry name" value="YVTN repeat-like/Quinoprotein amine dehydrogenase"/>
    <property type="match status" value="1"/>
</dbReference>
<protein>
    <submittedName>
        <fullName evidence="1">Uncharacterized protein</fullName>
    </submittedName>
</protein>
<sequence>MSFKAGGTTWTTRVPFFAPFEPFTVVKDRISVFTGGGDAMNTRTSMFDARTGRSLGAADTRGPLATVRGRVFFQNDWFPPDYPEDVFVNVYDLRTGKLLESRTYSVRVTSTYSSSKMAINSRAIYSSGGGNIACFPLSAPGGEAKPDFIGAPRGM</sequence>
<dbReference type="InterPro" id="IPR015943">
    <property type="entry name" value="WD40/YVTN_repeat-like_dom_sf"/>
</dbReference>